<organism evidence="1 2">
    <name type="scientific">Halalkalibacter alkalisediminis</name>
    <dbReference type="NCBI Taxonomy" id="935616"/>
    <lineage>
        <taxon>Bacteria</taxon>
        <taxon>Bacillati</taxon>
        <taxon>Bacillota</taxon>
        <taxon>Bacilli</taxon>
        <taxon>Bacillales</taxon>
        <taxon>Bacillaceae</taxon>
        <taxon>Halalkalibacter</taxon>
    </lineage>
</organism>
<sequence>MTKKPYEGGSLFTIRFPNDTSKIVLDTLNDLKEEYGRGFTSKIIDIWEHTFLEGKQEEVKSNYIHLKMPEFLTEDQRKTLESKEFQDTLSSLAYFLLTKTITPTLQHAPIFYGAVPQEPMQQPVLNETPIIKNEEAATVDNSQEEEEISEAAMSFAAKNLFDDDDD</sequence>
<dbReference type="Proteomes" id="UP001589833">
    <property type="component" value="Unassembled WGS sequence"/>
</dbReference>
<accession>A0ABV6NJ26</accession>
<evidence type="ECO:0000313" key="1">
    <source>
        <dbReference type="EMBL" id="MFC0560772.1"/>
    </source>
</evidence>
<keyword evidence="2" id="KW-1185">Reference proteome</keyword>
<gene>
    <name evidence="1" type="ORF">ACFFH4_17490</name>
</gene>
<protein>
    <submittedName>
        <fullName evidence="1">Uncharacterized protein</fullName>
    </submittedName>
</protein>
<evidence type="ECO:0000313" key="2">
    <source>
        <dbReference type="Proteomes" id="UP001589833"/>
    </source>
</evidence>
<name>A0ABV6NJ26_9BACI</name>
<dbReference type="RefSeq" id="WP_273847960.1">
    <property type="nucleotide sequence ID" value="NZ_JAQQWT010000042.1"/>
</dbReference>
<comment type="caution">
    <text evidence="1">The sequence shown here is derived from an EMBL/GenBank/DDBJ whole genome shotgun (WGS) entry which is preliminary data.</text>
</comment>
<dbReference type="EMBL" id="JBHLTR010000040">
    <property type="protein sequence ID" value="MFC0560772.1"/>
    <property type="molecule type" value="Genomic_DNA"/>
</dbReference>
<proteinExistence type="predicted"/>
<reference evidence="1 2" key="1">
    <citation type="submission" date="2024-09" db="EMBL/GenBank/DDBJ databases">
        <authorList>
            <person name="Sun Q."/>
            <person name="Mori K."/>
        </authorList>
    </citation>
    <scope>NUCLEOTIDE SEQUENCE [LARGE SCALE GENOMIC DNA]</scope>
    <source>
        <strain evidence="1 2">NCAIM B.02301</strain>
    </source>
</reference>